<reference evidence="2 3" key="1">
    <citation type="journal article" date="2014" name="Int. J. Syst. Evol. Microbiol.">
        <title>Complete genome sequence of Corynebacterium casei LMG S-19264T (=DSM 44701T), isolated from a smear-ripened cheese.</title>
        <authorList>
            <consortium name="US DOE Joint Genome Institute (JGI-PGF)"/>
            <person name="Walter F."/>
            <person name="Albersmeier A."/>
            <person name="Kalinowski J."/>
            <person name="Ruckert C."/>
        </authorList>
    </citation>
    <scope>NUCLEOTIDE SEQUENCE [LARGE SCALE GENOMIC DNA]</scope>
    <source>
        <strain evidence="2 3">JCM 4255</strain>
    </source>
</reference>
<evidence type="ECO:0000313" key="2">
    <source>
        <dbReference type="EMBL" id="BCL20549.1"/>
    </source>
</evidence>
<proteinExistence type="predicted"/>
<dbReference type="EMBL" id="AP023439">
    <property type="protein sequence ID" value="BCL20549.1"/>
    <property type="molecule type" value="Genomic_DNA"/>
</dbReference>
<evidence type="ECO:0000256" key="1">
    <source>
        <dbReference type="SAM" id="Phobius"/>
    </source>
</evidence>
<name>A0A7G1NCK5_9ACTN</name>
<dbReference type="AlphaFoldDB" id="A0A7G1NCK5"/>
<evidence type="ECO:0000313" key="3">
    <source>
        <dbReference type="Proteomes" id="UP000516373"/>
    </source>
</evidence>
<protein>
    <submittedName>
        <fullName evidence="2">Uncharacterized protein</fullName>
    </submittedName>
</protein>
<dbReference type="KEGG" id="stui:GCM10017668_23920"/>
<dbReference type="Proteomes" id="UP000516373">
    <property type="component" value="Chromosome"/>
</dbReference>
<organism evidence="2 3">
    <name type="scientific">Streptomyces tuirus</name>
    <dbReference type="NCBI Taxonomy" id="68278"/>
    <lineage>
        <taxon>Bacteria</taxon>
        <taxon>Bacillati</taxon>
        <taxon>Actinomycetota</taxon>
        <taxon>Actinomycetes</taxon>
        <taxon>Kitasatosporales</taxon>
        <taxon>Streptomycetaceae</taxon>
        <taxon>Streptomyces</taxon>
    </lineage>
</organism>
<sequence length="90" mass="10094">MGGRRLAPPAGLEPAAKRLEGAWRDHRHIPSAFDRGAGDTDRLKPHARGIRLDMLALIAYRSYHGATTVWAFVVAILIVLVAGWYIRHRR</sequence>
<gene>
    <name evidence="2" type="ORF">GCM10017668_23920</name>
</gene>
<feature type="transmembrane region" description="Helical" evidence="1">
    <location>
        <begin position="63"/>
        <end position="86"/>
    </location>
</feature>
<keyword evidence="1" id="KW-0472">Membrane</keyword>
<keyword evidence="1" id="KW-1133">Transmembrane helix</keyword>
<keyword evidence="1" id="KW-0812">Transmembrane</keyword>
<accession>A0A7G1NCK5</accession>